<name>A0ABS2D507_9SPHN</name>
<keyword evidence="1" id="KW-0472">Membrane</keyword>
<comment type="caution">
    <text evidence="3">The sequence shown here is derived from an EMBL/GenBank/DDBJ whole genome shotgun (WGS) entry which is preliminary data.</text>
</comment>
<dbReference type="EMBL" id="JAFEMC010000002">
    <property type="protein sequence ID" value="MBM6575996.1"/>
    <property type="molecule type" value="Genomic_DNA"/>
</dbReference>
<sequence length="446" mass="46498">MRRLLHHAAVVLALATPVAAAPEQSDTPDRYAVRAPVTVAAGSAVQRLTLPAAVIAASRTGGLNDVRVFDADHRAMPIARATPADAPGRRVSLRVMPILGSGDTLDVTGVSLRIDDSGRASVAQVEGKPGDRVATATLGVLLDARRIVTRAAGLSLDATLPAGQPVTFVVDASDDLKTWRTLGDKTVYRAGDARDAVAIPLGGARLNGDYLRVSWRGSSRLLSPVGVEGAALLTQADAAASVTVAATLPPLTDAHAIEFVAPFASPFATVRVLPTGNDMIVPIRILGRDNREQPWTALGEGTATRADLATSERGAIMVGDSRHRLWRIEADEGSPGFTAPPTLELGFAPAAVVFLAAGRPPYTLAVGRAGTADPYLPLASLRTTTPATAPVTLPATTLHLAAADDSGRWRRQALLWAVLLAATALLAAMAWMLWRRTGRDAPVSGS</sequence>
<keyword evidence="2" id="KW-0732">Signal</keyword>
<feature type="chain" id="PRO_5047447068" evidence="2">
    <location>
        <begin position="21"/>
        <end position="446"/>
    </location>
</feature>
<accession>A0ABS2D507</accession>
<protein>
    <submittedName>
        <fullName evidence="3">DUF3999 family protein</fullName>
    </submittedName>
</protein>
<evidence type="ECO:0000313" key="3">
    <source>
        <dbReference type="EMBL" id="MBM6575996.1"/>
    </source>
</evidence>
<keyword evidence="1" id="KW-0812">Transmembrane</keyword>
<reference evidence="3 4" key="1">
    <citation type="submission" date="2020-12" db="EMBL/GenBank/DDBJ databases">
        <title>Sphingomonas sp.</title>
        <authorList>
            <person name="Kim M.K."/>
        </authorList>
    </citation>
    <scope>NUCLEOTIDE SEQUENCE [LARGE SCALE GENOMIC DNA]</scope>
    <source>
        <strain evidence="3 4">BT552</strain>
    </source>
</reference>
<feature type="signal peptide" evidence="2">
    <location>
        <begin position="1"/>
        <end position="20"/>
    </location>
</feature>
<proteinExistence type="predicted"/>
<evidence type="ECO:0000256" key="2">
    <source>
        <dbReference type="SAM" id="SignalP"/>
    </source>
</evidence>
<keyword evidence="4" id="KW-1185">Reference proteome</keyword>
<dbReference type="Pfam" id="PF13163">
    <property type="entry name" value="DUF3999"/>
    <property type="match status" value="1"/>
</dbReference>
<evidence type="ECO:0000313" key="4">
    <source>
        <dbReference type="Proteomes" id="UP000763641"/>
    </source>
</evidence>
<dbReference type="RefSeq" id="WP_204196782.1">
    <property type="nucleotide sequence ID" value="NZ_JAFEMC010000002.1"/>
</dbReference>
<dbReference type="Proteomes" id="UP000763641">
    <property type="component" value="Unassembled WGS sequence"/>
</dbReference>
<organism evidence="3 4">
    <name type="scientific">Sphingomonas longa</name>
    <dbReference type="NCBI Taxonomy" id="2778730"/>
    <lineage>
        <taxon>Bacteria</taxon>
        <taxon>Pseudomonadati</taxon>
        <taxon>Pseudomonadota</taxon>
        <taxon>Alphaproteobacteria</taxon>
        <taxon>Sphingomonadales</taxon>
        <taxon>Sphingomonadaceae</taxon>
        <taxon>Sphingomonas</taxon>
    </lineage>
</organism>
<dbReference type="InterPro" id="IPR025060">
    <property type="entry name" value="DUF3999"/>
</dbReference>
<feature type="transmembrane region" description="Helical" evidence="1">
    <location>
        <begin position="413"/>
        <end position="434"/>
    </location>
</feature>
<evidence type="ECO:0000256" key="1">
    <source>
        <dbReference type="SAM" id="Phobius"/>
    </source>
</evidence>
<gene>
    <name evidence="3" type="ORF">ILT43_06395</name>
</gene>
<keyword evidence="1" id="KW-1133">Transmembrane helix</keyword>